<dbReference type="Gene3D" id="1.10.10.690">
    <property type="entry name" value="YidB-like"/>
    <property type="match status" value="1"/>
</dbReference>
<dbReference type="SUPFAM" id="SSF140804">
    <property type="entry name" value="YidB-like"/>
    <property type="match status" value="1"/>
</dbReference>
<dbReference type="Proteomes" id="UP000518288">
    <property type="component" value="Unassembled WGS sequence"/>
</dbReference>
<dbReference type="EMBL" id="JACCFH010000001">
    <property type="protein sequence ID" value="NYG33544.1"/>
    <property type="molecule type" value="Genomic_DNA"/>
</dbReference>
<dbReference type="InterPro" id="IPR027405">
    <property type="entry name" value="YidB-like"/>
</dbReference>
<gene>
    <name evidence="1" type="ORF">BDD16_002530</name>
</gene>
<name>A0A7Y9QZK5_9BURK</name>
<dbReference type="RefSeq" id="WP_179634299.1">
    <property type="nucleotide sequence ID" value="NZ_CAXYYM010000005.1"/>
</dbReference>
<dbReference type="AlphaFoldDB" id="A0A7Y9QZK5"/>
<proteinExistence type="predicted"/>
<protein>
    <submittedName>
        <fullName evidence="1">Uncharacterized protein YidB (DUF937 family)</fullName>
    </submittedName>
</protein>
<keyword evidence="2" id="KW-1185">Reference proteome</keyword>
<evidence type="ECO:0000313" key="2">
    <source>
        <dbReference type="Proteomes" id="UP000518288"/>
    </source>
</evidence>
<comment type="caution">
    <text evidence="1">The sequence shown here is derived from an EMBL/GenBank/DDBJ whole genome shotgun (WGS) entry which is preliminary data.</text>
</comment>
<evidence type="ECO:0000313" key="1">
    <source>
        <dbReference type="EMBL" id="NYG33544.1"/>
    </source>
</evidence>
<dbReference type="InterPro" id="IPR045372">
    <property type="entry name" value="YidB"/>
</dbReference>
<organism evidence="1 2">
    <name type="scientific">Sphaerotilus montanus</name>
    <dbReference type="NCBI Taxonomy" id="522889"/>
    <lineage>
        <taxon>Bacteria</taxon>
        <taxon>Pseudomonadati</taxon>
        <taxon>Pseudomonadota</taxon>
        <taxon>Betaproteobacteria</taxon>
        <taxon>Burkholderiales</taxon>
        <taxon>Sphaerotilaceae</taxon>
        <taxon>Sphaerotilus</taxon>
    </lineage>
</organism>
<dbReference type="Pfam" id="PF20159">
    <property type="entry name" value="YidB"/>
    <property type="match status" value="1"/>
</dbReference>
<accession>A0A7Y9QZK5</accession>
<reference evidence="1 2" key="1">
    <citation type="submission" date="2020-07" db="EMBL/GenBank/DDBJ databases">
        <title>Genomic Encyclopedia of Archaeal and Bacterial Type Strains, Phase II (KMG-II): from individual species to whole genera.</title>
        <authorList>
            <person name="Goeker M."/>
        </authorList>
    </citation>
    <scope>NUCLEOTIDE SEQUENCE [LARGE SCALE GENOMIC DNA]</scope>
    <source>
        <strain evidence="1 2">DSM 21226</strain>
    </source>
</reference>
<sequence length="149" mass="14508">MGLLDSMLGSVVSQALGGGQGGGGQAALIQAVIGMLMGGNNQGGGAAAGGLGGLLEQFQRGGLGDVASSWVSTGQNMPISADQLTNVLGSDVIGQLARSAGMDQGAAAGQLSQILPQLIDGLTPNGQLPQQGTDLGSMLPQILGGLLSR</sequence>